<evidence type="ECO:0000313" key="3">
    <source>
        <dbReference type="EMBL" id="BDB51831.1"/>
    </source>
</evidence>
<keyword evidence="1" id="KW-0732">Signal</keyword>
<reference evidence="3 4" key="2">
    <citation type="journal article" date="2022" name="Microorganisms">
        <title>Complete Genome Sequences of Two Flavobacterium ammonificans Strains and a Flavobacterium ammoniigenes Strain of Ammonifying Bacterioplankton Isolated from Surface River Water.</title>
        <authorList>
            <person name="Suda W."/>
            <person name="Ogata Y."/>
            <person name="Shindo C."/>
            <person name="Watanabe K."/>
        </authorList>
    </citation>
    <scope>NUCLEOTIDE SEQUENCE [LARGE SCALE GENOMIC DNA]</scope>
    <source>
        <strain evidence="3 4">GENT11</strain>
    </source>
</reference>
<sequence>MLRFLFKAVLFLSFSLASGQVEKEVAPPYHIKTVSFVQNNQNVVPIFQLGEQFQLQFDDLYGNDASFYYEIVHCDYNWKPTDIQKREYLEGIDNQRILESLSSFNTLQSYSHYRLNFPNSSLQLKISGNYMLKVLNEEREVVFSRKFILYENAVSVPIQVRRPRNVKQMDFKHNLEFTVKSNQIVFQNALKNVKTVLIQNGKFQTAITNILPQFTIGNDLVYRYDTPTQFWAGNEFHFFDNKEIRLPSNSISKVDNKKEIYTAHLFTNDARANNPYYFWEDVNGNFVIRRLFSENNEIESDYSWIHFTLSAPNFRSSDGAIYIAGMFNNYTLNAENKMDYNAESGLYEKYILIKQGFTNYEYVAVDPKGNIDQENAIDGNFFQTENEYTVLVYYKENMDRYERVIGKGTANSLNGIN</sequence>
<protein>
    <submittedName>
        <fullName evidence="3">DUF5103 domain-containing protein</fullName>
    </submittedName>
</protein>
<dbReference type="Pfam" id="PF17116">
    <property type="entry name" value="T9SS_plug_1st"/>
    <property type="match status" value="1"/>
</dbReference>
<feature type="chain" id="PRO_5046255553" evidence="1">
    <location>
        <begin position="20"/>
        <end position="417"/>
    </location>
</feature>
<organism evidence="3 4">
    <name type="scientific">Flavobacterium ammonificans</name>
    <dbReference type="NCBI Taxonomy" id="1751056"/>
    <lineage>
        <taxon>Bacteria</taxon>
        <taxon>Pseudomonadati</taxon>
        <taxon>Bacteroidota</taxon>
        <taxon>Flavobacteriia</taxon>
        <taxon>Flavobacteriales</taxon>
        <taxon>Flavobacteriaceae</taxon>
        <taxon>Flavobacterium</taxon>
    </lineage>
</organism>
<keyword evidence="4" id="KW-1185">Reference proteome</keyword>
<accession>A0ABM7UX26</accession>
<feature type="signal peptide" evidence="1">
    <location>
        <begin position="1"/>
        <end position="19"/>
    </location>
</feature>
<reference evidence="3 4" key="1">
    <citation type="journal article" date="2022" name="Int. J. Syst. Evol. Microbiol.">
        <title>Flavobacterium ammonificans sp. nov. and Flavobacterium ammoniigenes sp. nov., ammonifying bacteria isolated from surface river water.</title>
        <authorList>
            <person name="Watanabe K."/>
            <person name="Kitamura T."/>
            <person name="Ogata Y."/>
            <person name="Shindo C."/>
            <person name="Suda W."/>
        </authorList>
    </citation>
    <scope>NUCLEOTIDE SEQUENCE [LARGE SCALE GENOMIC DNA]</scope>
    <source>
        <strain evidence="3 4">GENT11</strain>
    </source>
</reference>
<dbReference type="RefSeq" id="WP_229330302.1">
    <property type="nucleotide sequence ID" value="NZ_AP025183.1"/>
</dbReference>
<gene>
    <name evidence="3" type="ORF">GENT11_01430</name>
</gene>
<dbReference type="Proteomes" id="UP001319865">
    <property type="component" value="Chromosome"/>
</dbReference>
<name>A0ABM7UX26_9FLAO</name>
<evidence type="ECO:0000256" key="1">
    <source>
        <dbReference type="SAM" id="SignalP"/>
    </source>
</evidence>
<feature type="domain" description="Type 9 secretion system plug protein N-terminal" evidence="2">
    <location>
        <begin position="31"/>
        <end position="151"/>
    </location>
</feature>
<dbReference type="InterPro" id="IPR031345">
    <property type="entry name" value="T9SS_Plug_N"/>
</dbReference>
<evidence type="ECO:0000313" key="4">
    <source>
        <dbReference type="Proteomes" id="UP001319865"/>
    </source>
</evidence>
<evidence type="ECO:0000259" key="2">
    <source>
        <dbReference type="Pfam" id="PF17116"/>
    </source>
</evidence>
<dbReference type="EMBL" id="AP025183">
    <property type="protein sequence ID" value="BDB51831.1"/>
    <property type="molecule type" value="Genomic_DNA"/>
</dbReference>
<proteinExistence type="predicted"/>